<dbReference type="Proteomes" id="UP000775213">
    <property type="component" value="Unassembled WGS sequence"/>
</dbReference>
<gene>
    <name evidence="1" type="ORF">IEQ34_025988</name>
</gene>
<sequence>MLKLGGWPRLSWGRIQNAIHGSTHAALAPACFDGFSRSLGVFGLDNDPSAGHLRKPCYDFSFL</sequence>
<proteinExistence type="predicted"/>
<reference evidence="1 2" key="1">
    <citation type="journal article" date="2021" name="Hortic Res">
        <title>Chromosome-scale assembly of the Dendrobium chrysotoxum genome enhances the understanding of orchid evolution.</title>
        <authorList>
            <person name="Zhang Y."/>
            <person name="Zhang G.Q."/>
            <person name="Zhang D."/>
            <person name="Liu X.D."/>
            <person name="Xu X.Y."/>
            <person name="Sun W.H."/>
            <person name="Yu X."/>
            <person name="Zhu X."/>
            <person name="Wang Z.W."/>
            <person name="Zhao X."/>
            <person name="Zhong W.Y."/>
            <person name="Chen H."/>
            <person name="Yin W.L."/>
            <person name="Huang T."/>
            <person name="Niu S.C."/>
            <person name="Liu Z.J."/>
        </authorList>
    </citation>
    <scope>NUCLEOTIDE SEQUENCE [LARGE SCALE GENOMIC DNA]</scope>
    <source>
        <strain evidence="1">Lindl</strain>
    </source>
</reference>
<name>A0AAV7FNR2_DENCH</name>
<organism evidence="1 2">
    <name type="scientific">Dendrobium chrysotoxum</name>
    <name type="common">Orchid</name>
    <dbReference type="NCBI Taxonomy" id="161865"/>
    <lineage>
        <taxon>Eukaryota</taxon>
        <taxon>Viridiplantae</taxon>
        <taxon>Streptophyta</taxon>
        <taxon>Embryophyta</taxon>
        <taxon>Tracheophyta</taxon>
        <taxon>Spermatophyta</taxon>
        <taxon>Magnoliopsida</taxon>
        <taxon>Liliopsida</taxon>
        <taxon>Asparagales</taxon>
        <taxon>Orchidaceae</taxon>
        <taxon>Epidendroideae</taxon>
        <taxon>Malaxideae</taxon>
        <taxon>Dendrobiinae</taxon>
        <taxon>Dendrobium</taxon>
    </lineage>
</organism>
<comment type="caution">
    <text evidence="1">The sequence shown here is derived from an EMBL/GenBank/DDBJ whole genome shotgun (WGS) entry which is preliminary data.</text>
</comment>
<accession>A0AAV7FNR2</accession>
<evidence type="ECO:0000313" key="2">
    <source>
        <dbReference type="Proteomes" id="UP000775213"/>
    </source>
</evidence>
<keyword evidence="2" id="KW-1185">Reference proteome</keyword>
<dbReference type="EMBL" id="JAGFBR010000668">
    <property type="protein sequence ID" value="KAH0438982.1"/>
    <property type="molecule type" value="Genomic_DNA"/>
</dbReference>
<dbReference type="AlphaFoldDB" id="A0AAV7FNR2"/>
<protein>
    <submittedName>
        <fullName evidence="1">Uncharacterized protein</fullName>
    </submittedName>
</protein>
<evidence type="ECO:0000313" key="1">
    <source>
        <dbReference type="EMBL" id="KAH0438982.1"/>
    </source>
</evidence>